<keyword evidence="5" id="KW-1185">Reference proteome</keyword>
<dbReference type="Gene3D" id="1.25.40.10">
    <property type="entry name" value="Tetratricopeptide repeat domain"/>
    <property type="match status" value="1"/>
</dbReference>
<dbReference type="GO" id="GO:0009570">
    <property type="term" value="C:chloroplast stroma"/>
    <property type="evidence" value="ECO:0007669"/>
    <property type="project" value="TreeGrafter"/>
</dbReference>
<comment type="caution">
    <text evidence="4">The sequence shown here is derived from an EMBL/GenBank/DDBJ whole genome shotgun (WGS) entry which is preliminary data.</text>
</comment>
<dbReference type="InterPro" id="IPR002885">
    <property type="entry name" value="PPR_rpt"/>
</dbReference>
<dbReference type="EMBL" id="JBAMMX010000001">
    <property type="protein sequence ID" value="KAK6947448.1"/>
    <property type="molecule type" value="Genomic_DNA"/>
</dbReference>
<evidence type="ECO:0000256" key="3">
    <source>
        <dbReference type="PROSITE-ProRule" id="PRU00708"/>
    </source>
</evidence>
<dbReference type="PANTHER" id="PTHR47447:SF3">
    <property type="entry name" value="OS03G0856100 PROTEIN"/>
    <property type="match status" value="1"/>
</dbReference>
<dbReference type="PANTHER" id="PTHR47447">
    <property type="entry name" value="OS03G0856100 PROTEIN"/>
    <property type="match status" value="1"/>
</dbReference>
<evidence type="ECO:0000256" key="2">
    <source>
        <dbReference type="ARBA" id="ARBA00022737"/>
    </source>
</evidence>
<evidence type="ECO:0000313" key="4">
    <source>
        <dbReference type="EMBL" id="KAK6947448.1"/>
    </source>
</evidence>
<dbReference type="GO" id="GO:0003729">
    <property type="term" value="F:mRNA binding"/>
    <property type="evidence" value="ECO:0007669"/>
    <property type="project" value="TreeGrafter"/>
</dbReference>
<dbReference type="AlphaFoldDB" id="A0AAN8ZUM7"/>
<organism evidence="4 5">
    <name type="scientific">Dillenia turbinata</name>
    <dbReference type="NCBI Taxonomy" id="194707"/>
    <lineage>
        <taxon>Eukaryota</taxon>
        <taxon>Viridiplantae</taxon>
        <taxon>Streptophyta</taxon>
        <taxon>Embryophyta</taxon>
        <taxon>Tracheophyta</taxon>
        <taxon>Spermatophyta</taxon>
        <taxon>Magnoliopsida</taxon>
        <taxon>eudicotyledons</taxon>
        <taxon>Gunneridae</taxon>
        <taxon>Pentapetalae</taxon>
        <taxon>Dilleniales</taxon>
        <taxon>Dilleniaceae</taxon>
        <taxon>Dillenia</taxon>
    </lineage>
</organism>
<evidence type="ECO:0000256" key="1">
    <source>
        <dbReference type="ARBA" id="ARBA00007626"/>
    </source>
</evidence>
<dbReference type="PROSITE" id="PS51375">
    <property type="entry name" value="PPR"/>
    <property type="match status" value="1"/>
</dbReference>
<proteinExistence type="inferred from homology"/>
<dbReference type="Pfam" id="PF01535">
    <property type="entry name" value="PPR"/>
    <property type="match status" value="2"/>
</dbReference>
<accession>A0AAN8ZUM7</accession>
<comment type="similarity">
    <text evidence="1">Belongs to the PPR family. P subfamily.</text>
</comment>
<evidence type="ECO:0000313" key="5">
    <source>
        <dbReference type="Proteomes" id="UP001370490"/>
    </source>
</evidence>
<protein>
    <submittedName>
        <fullName evidence="4">Pentatricopeptide repeat</fullName>
    </submittedName>
</protein>
<dbReference type="GO" id="GO:0045727">
    <property type="term" value="P:positive regulation of translation"/>
    <property type="evidence" value="ECO:0007669"/>
    <property type="project" value="TreeGrafter"/>
</dbReference>
<dbReference type="Proteomes" id="UP001370490">
    <property type="component" value="Unassembled WGS sequence"/>
</dbReference>
<dbReference type="NCBIfam" id="TIGR00756">
    <property type="entry name" value="PPR"/>
    <property type="match status" value="1"/>
</dbReference>
<dbReference type="GO" id="GO:0042134">
    <property type="term" value="F:rRNA primary transcript binding"/>
    <property type="evidence" value="ECO:0007669"/>
    <property type="project" value="TreeGrafter"/>
</dbReference>
<sequence>MDFILSNTLLSMCADLGLEEEAERLFELIKQMENTKLDSWSYTALLNIYGSGGKVDKAMELFGEMLRLVVVSNVMGKIKPDDRFCGCLLSVVSYCADREDANEVPTCLEQSNPKLVSFIGLLEEEETSFETIKEEFEAILNEASRPFCNCLIDICRNRNSNERARELHYLGIVYGLYPGLHNKTSDEWTLNVRSLSVGVAYTAFEEWMGTLSKGLQREEALPELFSAIDRCRNSQVCPRTR</sequence>
<keyword evidence="2" id="KW-0677">Repeat</keyword>
<gene>
    <name evidence="4" type="ORF">RJ641_000921</name>
</gene>
<feature type="repeat" description="PPR" evidence="3">
    <location>
        <begin position="38"/>
        <end position="72"/>
    </location>
</feature>
<reference evidence="4 5" key="1">
    <citation type="submission" date="2023-12" db="EMBL/GenBank/DDBJ databases">
        <title>A high-quality genome assembly for Dillenia turbinata (Dilleniales).</title>
        <authorList>
            <person name="Chanderbali A."/>
        </authorList>
    </citation>
    <scope>NUCLEOTIDE SEQUENCE [LARGE SCALE GENOMIC DNA]</scope>
    <source>
        <strain evidence="4">LSX21</strain>
        <tissue evidence="4">Leaf</tissue>
    </source>
</reference>
<name>A0AAN8ZUM7_9MAGN</name>
<dbReference type="InterPro" id="IPR011990">
    <property type="entry name" value="TPR-like_helical_dom_sf"/>
</dbReference>